<proteinExistence type="predicted"/>
<comment type="caution">
    <text evidence="1">The sequence shown here is derived from an EMBL/GenBank/DDBJ whole genome shotgun (WGS) entry which is preliminary data.</text>
</comment>
<gene>
    <name evidence="1" type="ORF">S01H1_12437</name>
</gene>
<reference evidence="1" key="1">
    <citation type="journal article" date="2014" name="Front. Microbiol.">
        <title>High frequency of phylogenetically diverse reductive dehalogenase-homologous genes in deep subseafloor sedimentary metagenomes.</title>
        <authorList>
            <person name="Kawai M."/>
            <person name="Futagami T."/>
            <person name="Toyoda A."/>
            <person name="Takaki Y."/>
            <person name="Nishi S."/>
            <person name="Hori S."/>
            <person name="Arai W."/>
            <person name="Tsubouchi T."/>
            <person name="Morono Y."/>
            <person name="Uchiyama I."/>
            <person name="Ito T."/>
            <person name="Fujiyama A."/>
            <person name="Inagaki F."/>
            <person name="Takami H."/>
        </authorList>
    </citation>
    <scope>NUCLEOTIDE SEQUENCE</scope>
    <source>
        <strain evidence="1">Expedition CK06-06</strain>
    </source>
</reference>
<evidence type="ECO:0000313" key="1">
    <source>
        <dbReference type="EMBL" id="GAF68263.1"/>
    </source>
</evidence>
<dbReference type="AlphaFoldDB" id="X0RHL8"/>
<sequence>MATASVVVIFSVLAFLFTTFQTDAEAAQYQQQNTQEISRFRVQNLEAQIEELRYKIKFTKPPPDEAEWMREQIERLEKKIECIRAGEC</sequence>
<dbReference type="EMBL" id="BARS01006384">
    <property type="protein sequence ID" value="GAF68263.1"/>
    <property type="molecule type" value="Genomic_DNA"/>
</dbReference>
<protein>
    <submittedName>
        <fullName evidence="1">Uncharacterized protein</fullName>
    </submittedName>
</protein>
<accession>X0RHL8</accession>
<organism evidence="1">
    <name type="scientific">marine sediment metagenome</name>
    <dbReference type="NCBI Taxonomy" id="412755"/>
    <lineage>
        <taxon>unclassified sequences</taxon>
        <taxon>metagenomes</taxon>
        <taxon>ecological metagenomes</taxon>
    </lineage>
</organism>
<name>X0RHL8_9ZZZZ</name>